<gene>
    <name evidence="6" type="ordered locus">Psta_1466</name>
</gene>
<evidence type="ECO:0000313" key="7">
    <source>
        <dbReference type="Proteomes" id="UP000001887"/>
    </source>
</evidence>
<dbReference type="InterPro" id="IPR036388">
    <property type="entry name" value="WH-like_DNA-bd_sf"/>
</dbReference>
<keyword evidence="1" id="KW-0805">Transcription regulation</keyword>
<reference evidence="6 7" key="1">
    <citation type="journal article" date="2009" name="Stand. Genomic Sci.">
        <title>Complete genome sequence of Pirellula staleyi type strain (ATCC 27377).</title>
        <authorList>
            <person name="Clum A."/>
            <person name="Tindall B.J."/>
            <person name="Sikorski J."/>
            <person name="Ivanova N."/>
            <person name="Mavrommatis K."/>
            <person name="Lucas S."/>
            <person name="Glavina del Rio T."/>
            <person name="Nolan M."/>
            <person name="Chen F."/>
            <person name="Tice H."/>
            <person name="Pitluck S."/>
            <person name="Cheng J.F."/>
            <person name="Chertkov O."/>
            <person name="Brettin T."/>
            <person name="Han C."/>
            <person name="Detter J.C."/>
            <person name="Kuske C."/>
            <person name="Bruce D."/>
            <person name="Goodwin L."/>
            <person name="Ovchinikova G."/>
            <person name="Pati A."/>
            <person name="Mikhailova N."/>
            <person name="Chen A."/>
            <person name="Palaniappan K."/>
            <person name="Land M."/>
            <person name="Hauser L."/>
            <person name="Chang Y.J."/>
            <person name="Jeffries C.D."/>
            <person name="Chain P."/>
            <person name="Rohde M."/>
            <person name="Goker M."/>
            <person name="Bristow J."/>
            <person name="Eisen J.A."/>
            <person name="Markowitz V."/>
            <person name="Hugenholtz P."/>
            <person name="Kyrpides N.C."/>
            <person name="Klenk H.P."/>
            <person name="Lapidus A."/>
        </authorList>
    </citation>
    <scope>NUCLEOTIDE SEQUENCE [LARGE SCALE GENOMIC DNA]</scope>
    <source>
        <strain evidence="7">ATCC 27377 / DSM 6068 / ICPB 4128</strain>
    </source>
</reference>
<dbReference type="NCBIfam" id="TIGR02937">
    <property type="entry name" value="sigma70-ECF"/>
    <property type="match status" value="1"/>
</dbReference>
<dbReference type="GO" id="GO:0006352">
    <property type="term" value="P:DNA-templated transcription initiation"/>
    <property type="evidence" value="ECO:0007669"/>
    <property type="project" value="InterPro"/>
</dbReference>
<keyword evidence="2" id="KW-0731">Sigma factor</keyword>
<dbReference type="SUPFAM" id="SSF88659">
    <property type="entry name" value="Sigma3 and sigma4 domains of RNA polymerase sigma factors"/>
    <property type="match status" value="1"/>
</dbReference>
<dbReference type="HOGENOM" id="CLU_1114984_0_0_0"/>
<dbReference type="AlphaFoldDB" id="D2QXF6"/>
<dbReference type="InterPro" id="IPR013249">
    <property type="entry name" value="RNA_pol_sigma70_r4_t2"/>
</dbReference>
<dbReference type="STRING" id="530564.Psta_1466"/>
<dbReference type="InterPro" id="IPR013324">
    <property type="entry name" value="RNA_pol_sigma_r3/r4-like"/>
</dbReference>
<accession>D2QXF6</accession>
<dbReference type="Gene3D" id="1.10.10.10">
    <property type="entry name" value="Winged helix-like DNA-binding domain superfamily/Winged helix DNA-binding domain"/>
    <property type="match status" value="1"/>
</dbReference>
<dbReference type="Pfam" id="PF08281">
    <property type="entry name" value="Sigma70_r4_2"/>
    <property type="match status" value="1"/>
</dbReference>
<dbReference type="InterPro" id="IPR014284">
    <property type="entry name" value="RNA_pol_sigma-70_dom"/>
</dbReference>
<dbReference type="CDD" id="cd06171">
    <property type="entry name" value="Sigma70_r4"/>
    <property type="match status" value="1"/>
</dbReference>
<proteinExistence type="predicted"/>
<protein>
    <submittedName>
        <fullName evidence="6">RNA polymerase, sigma-24 subunit, ECF subfamily</fullName>
    </submittedName>
</protein>
<dbReference type="InterPro" id="IPR039425">
    <property type="entry name" value="RNA_pol_sigma-70-like"/>
</dbReference>
<organism evidence="6 7">
    <name type="scientific">Pirellula staleyi (strain ATCC 27377 / DSM 6068 / ICPB 4128)</name>
    <name type="common">Pirella staleyi</name>
    <dbReference type="NCBI Taxonomy" id="530564"/>
    <lineage>
        <taxon>Bacteria</taxon>
        <taxon>Pseudomonadati</taxon>
        <taxon>Planctomycetota</taxon>
        <taxon>Planctomycetia</taxon>
        <taxon>Pirellulales</taxon>
        <taxon>Pirellulaceae</taxon>
        <taxon>Pirellula</taxon>
    </lineage>
</organism>
<sequence>MEFKPNPAAIATARLLAHEPFWSQLASNDPRAWKRLYSTASDWLTTVALGVVRAKQKAYGGELLRLPSDDAILTAQDPGDQQRELHNQQWRARDRDYCSQRFVLPHFVSSAGQSSFRRKVIEQQFRPEHPERYLYTSVVNRVRKLFEQEARRLGLKSPVDQLSLDHDTLKDTLSSTDDDVVLRREEARLVREAIYFLPSAQRRAIWLQYFKDHSYQEIAERRGVGLETIKTQLKQAREKLQHCLLDKIC</sequence>
<feature type="domain" description="RNA polymerase sigma factor 70 region 4 type 2" evidence="5">
    <location>
        <begin position="190"/>
        <end position="240"/>
    </location>
</feature>
<evidence type="ECO:0000256" key="3">
    <source>
        <dbReference type="ARBA" id="ARBA00023125"/>
    </source>
</evidence>
<evidence type="ECO:0000256" key="2">
    <source>
        <dbReference type="ARBA" id="ARBA00023082"/>
    </source>
</evidence>
<keyword evidence="3" id="KW-0238">DNA-binding</keyword>
<name>D2QXF6_PIRSD</name>
<dbReference type="eggNOG" id="COG1595">
    <property type="taxonomic scope" value="Bacteria"/>
</dbReference>
<dbReference type="GO" id="GO:0016987">
    <property type="term" value="F:sigma factor activity"/>
    <property type="evidence" value="ECO:0007669"/>
    <property type="project" value="UniProtKB-KW"/>
</dbReference>
<keyword evidence="7" id="KW-1185">Reference proteome</keyword>
<dbReference type="GO" id="GO:0003677">
    <property type="term" value="F:DNA binding"/>
    <property type="evidence" value="ECO:0007669"/>
    <property type="project" value="UniProtKB-KW"/>
</dbReference>
<dbReference type="KEGG" id="psl:Psta_1466"/>
<dbReference type="PANTHER" id="PTHR43133:SF8">
    <property type="entry name" value="RNA POLYMERASE SIGMA FACTOR HI_1459-RELATED"/>
    <property type="match status" value="1"/>
</dbReference>
<evidence type="ECO:0000313" key="6">
    <source>
        <dbReference type="EMBL" id="ADB16141.1"/>
    </source>
</evidence>
<dbReference type="Proteomes" id="UP000001887">
    <property type="component" value="Chromosome"/>
</dbReference>
<evidence type="ECO:0000256" key="1">
    <source>
        <dbReference type="ARBA" id="ARBA00023015"/>
    </source>
</evidence>
<evidence type="ECO:0000259" key="5">
    <source>
        <dbReference type="Pfam" id="PF08281"/>
    </source>
</evidence>
<evidence type="ECO:0000256" key="4">
    <source>
        <dbReference type="ARBA" id="ARBA00023163"/>
    </source>
</evidence>
<keyword evidence="4" id="KW-0804">Transcription</keyword>
<dbReference type="EMBL" id="CP001848">
    <property type="protein sequence ID" value="ADB16141.1"/>
    <property type="molecule type" value="Genomic_DNA"/>
</dbReference>
<dbReference type="OrthoDB" id="5244716at2"/>
<dbReference type="PANTHER" id="PTHR43133">
    <property type="entry name" value="RNA POLYMERASE ECF-TYPE SIGMA FACTO"/>
    <property type="match status" value="1"/>
</dbReference>